<organism evidence="1 2">
    <name type="scientific">Thermofilum adornatum</name>
    <dbReference type="NCBI Taxonomy" id="1365176"/>
    <lineage>
        <taxon>Archaea</taxon>
        <taxon>Thermoproteota</taxon>
        <taxon>Thermoprotei</taxon>
        <taxon>Thermofilales</taxon>
        <taxon>Thermofilaceae</taxon>
        <taxon>Thermofilum</taxon>
    </lineage>
</organism>
<dbReference type="Proteomes" id="UP000015543">
    <property type="component" value="Chromosome"/>
</dbReference>
<keyword evidence="2" id="KW-1185">Reference proteome</keyword>
<gene>
    <name evidence="1" type="ORF">N186_08510</name>
</gene>
<dbReference type="PATRIC" id="fig|1365176.7.peg.1683"/>
<name>S5Z9M9_9CREN</name>
<evidence type="ECO:0000313" key="2">
    <source>
        <dbReference type="Proteomes" id="UP000015543"/>
    </source>
</evidence>
<evidence type="ECO:0000313" key="1">
    <source>
        <dbReference type="EMBL" id="AGT36040.1"/>
    </source>
</evidence>
<accession>S5Z9M9</accession>
<reference evidence="1 2" key="1">
    <citation type="journal article" date="2013" name="Genome Announc.">
        <title>Complete Genomic Sequence of 'Thermofilum adornatus' Strain 1910bT, a Hyperthermophilic Anaerobic Organotrophic Crenarchaeon.</title>
        <authorList>
            <person name="Dominova I.N."/>
            <person name="Kublanov I.V."/>
            <person name="Podosokorskaya O.A."/>
            <person name="Derbikova K.S."/>
            <person name="Patrushev M.V."/>
            <person name="Toshchakov S.V."/>
        </authorList>
    </citation>
    <scope>NUCLEOTIDE SEQUENCE [LARGE SCALE GENOMIC DNA]</scope>
    <source>
        <strain evidence="2">1910b</strain>
    </source>
</reference>
<sequence>MSMHSALYLRGLIDQVSSTVEAVTTKRPAWLRELGIRYRKISGKLFFGYERLARANSYVFVATPEKAVLDTVYFGGSPDPSVLNQLDKEKILKISEAFLGLRSYRTKRVARWIKCYVEKK</sequence>
<dbReference type="AlphaFoldDB" id="S5Z9M9"/>
<dbReference type="HOGENOM" id="CLU_2067926_0_0_2"/>
<dbReference type="KEGG" id="thb:N186_08510"/>
<dbReference type="OrthoDB" id="350054at2157"/>
<dbReference type="RefSeq" id="WP_020963347.1">
    <property type="nucleotide sequence ID" value="NC_022093.1"/>
</dbReference>
<dbReference type="eggNOG" id="arCOG04793">
    <property type="taxonomic scope" value="Archaea"/>
</dbReference>
<proteinExistence type="predicted"/>
<protein>
    <submittedName>
        <fullName evidence="1">Uncharacterized protein</fullName>
    </submittedName>
</protein>
<dbReference type="EMBL" id="CP006646">
    <property type="protein sequence ID" value="AGT36040.1"/>
    <property type="molecule type" value="Genomic_DNA"/>
</dbReference>
<dbReference type="GeneID" id="16574346"/>